<proteinExistence type="predicted"/>
<organism evidence="1 2">
    <name type="scientific">Candidatus Roizmanbacteria bacterium RIFCSPLOWO2_01_FULL_40_42</name>
    <dbReference type="NCBI Taxonomy" id="1802066"/>
    <lineage>
        <taxon>Bacteria</taxon>
        <taxon>Candidatus Roizmaniibacteriota</taxon>
    </lineage>
</organism>
<reference evidence="1 2" key="1">
    <citation type="journal article" date="2016" name="Nat. Commun.">
        <title>Thousands of microbial genomes shed light on interconnected biogeochemical processes in an aquifer system.</title>
        <authorList>
            <person name="Anantharaman K."/>
            <person name="Brown C.T."/>
            <person name="Hug L.A."/>
            <person name="Sharon I."/>
            <person name="Castelle C.J."/>
            <person name="Probst A.J."/>
            <person name="Thomas B.C."/>
            <person name="Singh A."/>
            <person name="Wilkins M.J."/>
            <person name="Karaoz U."/>
            <person name="Brodie E.L."/>
            <person name="Williams K.H."/>
            <person name="Hubbard S.S."/>
            <person name="Banfield J.F."/>
        </authorList>
    </citation>
    <scope>NUCLEOTIDE SEQUENCE [LARGE SCALE GENOMIC DNA]</scope>
</reference>
<evidence type="ECO:0000313" key="1">
    <source>
        <dbReference type="EMBL" id="OGK50657.1"/>
    </source>
</evidence>
<gene>
    <name evidence="1" type="ORF">A3B50_00570</name>
</gene>
<sequence>MDNALRLKNLLDVREKLEVFSASCEKELENYSKHLYSLREKAESLSESWSGSWLGFHAFLYFGDFQKPDLRDGFDVEWGSINGIPENWKERSFTEVKQKIETGIVKTNFDYLFEKVKPLVKNAEKLRNHISTELSFVNSDNSLVEEANLIKQIEDIKFGTSADLFVKNFQPSQAMTRDSLAAHQGMKVPPHIKYQAQVMAVLSMISDIEKFISISKKVIRQLEIKFQLNSQGKKVVDSLETLKTLCNRFHSVVRQLRSRHAGRLAFEVDDEYDVQDLFHALLKIFFEDIRKEESVPSYAGSSSRADFLLKNERIVVEIKKTSDKLKDKQLGEQIILDVAKYKEHPNCKTLVCFIYDPEGRVSNPSGLVADIDKLSGNDLTVVIIIRPND</sequence>
<name>A0A1F7J4X1_9BACT</name>
<dbReference type="EMBL" id="MGAQ01000014">
    <property type="protein sequence ID" value="OGK50657.1"/>
    <property type="molecule type" value="Genomic_DNA"/>
</dbReference>
<protein>
    <submittedName>
        <fullName evidence="1">Uncharacterized protein</fullName>
    </submittedName>
</protein>
<dbReference type="Proteomes" id="UP000178558">
    <property type="component" value="Unassembled WGS sequence"/>
</dbReference>
<evidence type="ECO:0000313" key="2">
    <source>
        <dbReference type="Proteomes" id="UP000178558"/>
    </source>
</evidence>
<dbReference type="AlphaFoldDB" id="A0A1F7J4X1"/>
<comment type="caution">
    <text evidence="1">The sequence shown here is derived from an EMBL/GenBank/DDBJ whole genome shotgun (WGS) entry which is preliminary data.</text>
</comment>
<dbReference type="Pfam" id="PF18742">
    <property type="entry name" value="DpnII-MboI"/>
    <property type="match status" value="1"/>
</dbReference>
<accession>A0A1F7J4X1</accession>